<dbReference type="Gene3D" id="1.10.3720.10">
    <property type="entry name" value="MetI-like"/>
    <property type="match status" value="1"/>
</dbReference>
<dbReference type="SUPFAM" id="SSF161098">
    <property type="entry name" value="MetI-like"/>
    <property type="match status" value="1"/>
</dbReference>
<dbReference type="AlphaFoldDB" id="A0A1X7H7U6"/>
<reference evidence="12" key="1">
    <citation type="submission" date="2017-04" db="EMBL/GenBank/DDBJ databases">
        <authorList>
            <person name="Varghese N."/>
            <person name="Submissions S."/>
        </authorList>
    </citation>
    <scope>NUCLEOTIDE SEQUENCE [LARGE SCALE GENOMIC DNA]</scope>
    <source>
        <strain evidence="12">Ballard 720</strain>
    </source>
</reference>
<dbReference type="PROSITE" id="PS50928">
    <property type="entry name" value="ABC_TM1"/>
    <property type="match status" value="1"/>
</dbReference>
<dbReference type="CDD" id="cd06261">
    <property type="entry name" value="TM_PBP2"/>
    <property type="match status" value="1"/>
</dbReference>
<evidence type="ECO:0000256" key="3">
    <source>
        <dbReference type="ARBA" id="ARBA00022448"/>
    </source>
</evidence>
<accession>A0A1X7H7U6</accession>
<gene>
    <name evidence="11" type="ORF">SAMN06295900_12325</name>
</gene>
<dbReference type="EMBL" id="FXAH01000023">
    <property type="protein sequence ID" value="SMF81038.1"/>
    <property type="molecule type" value="Genomic_DNA"/>
</dbReference>
<keyword evidence="7 9" id="KW-1133">Transmembrane helix</keyword>
<feature type="transmembrane region" description="Helical" evidence="9">
    <location>
        <begin position="28"/>
        <end position="50"/>
    </location>
</feature>
<evidence type="ECO:0000256" key="9">
    <source>
        <dbReference type="RuleBase" id="RU363032"/>
    </source>
</evidence>
<dbReference type="GO" id="GO:0022857">
    <property type="term" value="F:transmembrane transporter activity"/>
    <property type="evidence" value="ECO:0007669"/>
    <property type="project" value="InterPro"/>
</dbReference>
<dbReference type="PANTHER" id="PTHR30614:SF0">
    <property type="entry name" value="L-CYSTINE TRANSPORT SYSTEM PERMEASE PROTEIN TCYL"/>
    <property type="match status" value="1"/>
</dbReference>
<dbReference type="Proteomes" id="UP000192911">
    <property type="component" value="Unassembled WGS sequence"/>
</dbReference>
<dbReference type="InterPro" id="IPR035906">
    <property type="entry name" value="MetI-like_sf"/>
</dbReference>
<feature type="transmembrane region" description="Helical" evidence="9">
    <location>
        <begin position="103"/>
        <end position="120"/>
    </location>
</feature>
<keyword evidence="6" id="KW-0029">Amino-acid transport</keyword>
<evidence type="ECO:0000256" key="8">
    <source>
        <dbReference type="ARBA" id="ARBA00023136"/>
    </source>
</evidence>
<name>A0A1X7H7U6_TRICW</name>
<evidence type="ECO:0000256" key="6">
    <source>
        <dbReference type="ARBA" id="ARBA00022970"/>
    </source>
</evidence>
<evidence type="ECO:0000313" key="11">
    <source>
        <dbReference type="EMBL" id="SMF81038.1"/>
    </source>
</evidence>
<dbReference type="GO" id="GO:0006865">
    <property type="term" value="P:amino acid transport"/>
    <property type="evidence" value="ECO:0007669"/>
    <property type="project" value="UniProtKB-KW"/>
</dbReference>
<keyword evidence="5 9" id="KW-0812">Transmembrane</keyword>
<evidence type="ECO:0000313" key="12">
    <source>
        <dbReference type="Proteomes" id="UP000192911"/>
    </source>
</evidence>
<comment type="similarity">
    <text evidence="2">Belongs to the binding-protein-dependent transport system permease family. HisMQ subfamily.</text>
</comment>
<keyword evidence="3 9" id="KW-0813">Transport</keyword>
<dbReference type="InterPro" id="IPR043429">
    <property type="entry name" value="ArtM/GltK/GlnP/TcyL/YhdX-like"/>
</dbReference>
<dbReference type="STRING" id="28094.SAMN06295900_12325"/>
<proteinExistence type="inferred from homology"/>
<feature type="domain" description="ABC transmembrane type-1" evidence="10">
    <location>
        <begin position="26"/>
        <end position="223"/>
    </location>
</feature>
<evidence type="ECO:0000256" key="4">
    <source>
        <dbReference type="ARBA" id="ARBA00022475"/>
    </source>
</evidence>
<dbReference type="Pfam" id="PF00528">
    <property type="entry name" value="BPD_transp_1"/>
    <property type="match status" value="1"/>
</dbReference>
<evidence type="ECO:0000259" key="10">
    <source>
        <dbReference type="PROSITE" id="PS50928"/>
    </source>
</evidence>
<evidence type="ECO:0000256" key="1">
    <source>
        <dbReference type="ARBA" id="ARBA00004429"/>
    </source>
</evidence>
<evidence type="ECO:0000256" key="2">
    <source>
        <dbReference type="ARBA" id="ARBA00010072"/>
    </source>
</evidence>
<dbReference type="InterPro" id="IPR000515">
    <property type="entry name" value="MetI-like"/>
</dbReference>
<evidence type="ECO:0000256" key="5">
    <source>
        <dbReference type="ARBA" id="ARBA00022692"/>
    </source>
</evidence>
<protein>
    <submittedName>
        <fullName evidence="11">Amino acid ABC transporter membrane protein 1, PAAT family</fullName>
    </submittedName>
</protein>
<comment type="subcellular location">
    <subcellularLocation>
        <location evidence="1">Cell inner membrane</location>
        <topology evidence="1">Multi-pass membrane protein</topology>
    </subcellularLocation>
    <subcellularLocation>
        <location evidence="9">Cell membrane</location>
        <topology evidence="9">Multi-pass membrane protein</topology>
    </subcellularLocation>
</comment>
<dbReference type="InterPro" id="IPR010065">
    <property type="entry name" value="AA_ABC_transptr_permease_3TM"/>
</dbReference>
<keyword evidence="8 9" id="KW-0472">Membrane</keyword>
<sequence>MGNMKLHFDLATVLQGDYGALFLRGIELTLAMAALAWALSLVVGILLTLIRLTNNRIATAFVATFVAYHRNVPMLVQILFWYFGISNILPDSLQTVLNHYNGQFIFAVIAIGLCSAAYLCEDIRSGLRAISYGQYEASRALGLNFLNGMRFVILPQALRNAIPPMVNHAVLLFKNTSLAMAIGAAELTYVTRQIENETFLSFESYFVATVVYLGLSLVIMLGGAKIAMHYRIPGVK</sequence>
<feature type="transmembrane region" description="Helical" evidence="9">
    <location>
        <begin position="205"/>
        <end position="228"/>
    </location>
</feature>
<dbReference type="NCBIfam" id="TIGR01726">
    <property type="entry name" value="HEQRo_perm_3TM"/>
    <property type="match status" value="1"/>
</dbReference>
<keyword evidence="4" id="KW-1003">Cell membrane</keyword>
<keyword evidence="12" id="KW-1185">Reference proteome</keyword>
<dbReference type="GO" id="GO:0043190">
    <property type="term" value="C:ATP-binding cassette (ABC) transporter complex"/>
    <property type="evidence" value="ECO:0007669"/>
    <property type="project" value="InterPro"/>
</dbReference>
<dbReference type="PANTHER" id="PTHR30614">
    <property type="entry name" value="MEMBRANE COMPONENT OF AMINO ACID ABC TRANSPORTER"/>
    <property type="match status" value="1"/>
</dbReference>
<evidence type="ECO:0000256" key="7">
    <source>
        <dbReference type="ARBA" id="ARBA00022989"/>
    </source>
</evidence>
<feature type="transmembrane region" description="Helical" evidence="9">
    <location>
        <begin position="57"/>
        <end position="83"/>
    </location>
</feature>
<organism evidence="11 12">
    <name type="scientific">Trinickia caryophylli</name>
    <name type="common">Paraburkholderia caryophylli</name>
    <dbReference type="NCBI Taxonomy" id="28094"/>
    <lineage>
        <taxon>Bacteria</taxon>
        <taxon>Pseudomonadati</taxon>
        <taxon>Pseudomonadota</taxon>
        <taxon>Betaproteobacteria</taxon>
        <taxon>Burkholderiales</taxon>
        <taxon>Burkholderiaceae</taxon>
        <taxon>Trinickia</taxon>
    </lineage>
</organism>